<dbReference type="Gramene" id="RZC75335">
    <property type="protein sequence ID" value="RZC75335"/>
    <property type="gene ID" value="C5167_050821"/>
</dbReference>
<accession>A0A4Y7KTX2</accession>
<dbReference type="Proteomes" id="UP000316621">
    <property type="component" value="Chromosome 8"/>
</dbReference>
<dbReference type="AlphaFoldDB" id="A0A4Y7KTX2"/>
<organism evidence="1 2">
    <name type="scientific">Papaver somniferum</name>
    <name type="common">Opium poppy</name>
    <dbReference type="NCBI Taxonomy" id="3469"/>
    <lineage>
        <taxon>Eukaryota</taxon>
        <taxon>Viridiplantae</taxon>
        <taxon>Streptophyta</taxon>
        <taxon>Embryophyta</taxon>
        <taxon>Tracheophyta</taxon>
        <taxon>Spermatophyta</taxon>
        <taxon>Magnoliopsida</taxon>
        <taxon>Ranunculales</taxon>
        <taxon>Papaveraceae</taxon>
        <taxon>Papaveroideae</taxon>
        <taxon>Papaver</taxon>
    </lineage>
</organism>
<protein>
    <submittedName>
        <fullName evidence="1">Uncharacterized protein</fullName>
    </submittedName>
</protein>
<keyword evidence="2" id="KW-1185">Reference proteome</keyword>
<evidence type="ECO:0000313" key="2">
    <source>
        <dbReference type="Proteomes" id="UP000316621"/>
    </source>
</evidence>
<dbReference type="EMBL" id="CM010722">
    <property type="protein sequence ID" value="RZC75335.1"/>
    <property type="molecule type" value="Genomic_DNA"/>
</dbReference>
<gene>
    <name evidence="1" type="ORF">C5167_050821</name>
</gene>
<reference evidence="1 2" key="1">
    <citation type="journal article" date="2018" name="Science">
        <title>The opium poppy genome and morphinan production.</title>
        <authorList>
            <person name="Guo L."/>
            <person name="Winzer T."/>
            <person name="Yang X."/>
            <person name="Li Y."/>
            <person name="Ning Z."/>
            <person name="He Z."/>
            <person name="Teodor R."/>
            <person name="Lu Y."/>
            <person name="Bowser T.A."/>
            <person name="Graham I.A."/>
            <person name="Ye K."/>
        </authorList>
    </citation>
    <scope>NUCLEOTIDE SEQUENCE [LARGE SCALE GENOMIC DNA]</scope>
    <source>
        <strain evidence="2">cv. HN1</strain>
        <tissue evidence="1">Leaves</tissue>
    </source>
</reference>
<evidence type="ECO:0000313" key="1">
    <source>
        <dbReference type="EMBL" id="RZC75335.1"/>
    </source>
</evidence>
<sequence>MKSVLFDEFYPCLYLVLHTLQKMALRATGRLLRKKLFMGVSKNFSAEEVSPEKLSMGISKNFIAKEASSENVQKTLLNELHKKRKLEEIRCLTAAAERDIAYWEPLFVKGKARYLNGVTCMALTAIYIAGDYIYCKKTCAEARDVARAIVVVVL</sequence>
<name>A0A4Y7KTX2_PAPSO</name>
<proteinExistence type="predicted"/>